<accession>T0HQ13</accession>
<dbReference type="RefSeq" id="WP_021232872.1">
    <property type="nucleotide sequence ID" value="NZ_ATHL01000039.1"/>
</dbReference>
<gene>
    <name evidence="1" type="ORF">L284_04565</name>
</gene>
<reference evidence="1 2" key="1">
    <citation type="journal article" date="2013" name="Genome Announc.">
        <title>Genome Sequence of Novosphingobium lindaniclasticum LE124T, Isolated from a Hexachlorocyclohexane Dumpsite.</title>
        <authorList>
            <person name="Saxena A."/>
            <person name="Nayyar N."/>
            <person name="Sangwan N."/>
            <person name="Kumari R."/>
            <person name="Khurana J.P."/>
            <person name="Lal R."/>
        </authorList>
    </citation>
    <scope>NUCLEOTIDE SEQUENCE [LARGE SCALE GENOMIC DNA]</scope>
    <source>
        <strain evidence="1 2">LE124</strain>
    </source>
</reference>
<evidence type="ECO:0000313" key="2">
    <source>
        <dbReference type="Proteomes" id="UP000015527"/>
    </source>
</evidence>
<dbReference type="EMBL" id="ATHL01000039">
    <property type="protein sequence ID" value="EQB18451.1"/>
    <property type="molecule type" value="Genomic_DNA"/>
</dbReference>
<proteinExistence type="predicted"/>
<dbReference type="AlphaFoldDB" id="T0HQ13"/>
<evidence type="ECO:0000313" key="1">
    <source>
        <dbReference type="EMBL" id="EQB18451.1"/>
    </source>
</evidence>
<comment type="caution">
    <text evidence="1">The sequence shown here is derived from an EMBL/GenBank/DDBJ whole genome shotgun (WGS) entry which is preliminary data.</text>
</comment>
<dbReference type="PATRIC" id="fig|1096930.3.peg.897"/>
<sequence>MIVSNSQSASRSVAVILALAFMAAFWLPTVSSPVQAAGAASSQQAEHAVLVIVAPAAPVLM</sequence>
<protein>
    <submittedName>
        <fullName evidence="1">Uncharacterized protein</fullName>
    </submittedName>
</protein>
<organism evidence="1 2">
    <name type="scientific">Novosphingobium lindaniclasticum LE124</name>
    <dbReference type="NCBI Taxonomy" id="1096930"/>
    <lineage>
        <taxon>Bacteria</taxon>
        <taxon>Pseudomonadati</taxon>
        <taxon>Pseudomonadota</taxon>
        <taxon>Alphaproteobacteria</taxon>
        <taxon>Sphingomonadales</taxon>
        <taxon>Sphingomonadaceae</taxon>
        <taxon>Novosphingobium</taxon>
    </lineage>
</organism>
<dbReference type="Proteomes" id="UP000015527">
    <property type="component" value="Unassembled WGS sequence"/>
</dbReference>
<name>T0HQ13_9SPHN</name>
<keyword evidence="2" id="KW-1185">Reference proteome</keyword>